<protein>
    <submittedName>
        <fullName evidence="1">Uncharacterized protein</fullName>
    </submittedName>
</protein>
<dbReference type="Proteomes" id="UP000324897">
    <property type="component" value="Chromosome 5"/>
</dbReference>
<sequence length="91" mass="10662">MEKMLESSCHAESVEYSQLEIRAKLLLNRVEPSYLRSLFDSRMRKSCLLPQSTNKHKPIKPQIRHYLPSSAVLFLHERFNGYDSMGTSLEY</sequence>
<name>A0A5J9W9L1_9POAL</name>
<keyword evidence="2" id="KW-1185">Reference proteome</keyword>
<evidence type="ECO:0000313" key="2">
    <source>
        <dbReference type="Proteomes" id="UP000324897"/>
    </source>
</evidence>
<dbReference type="Gramene" id="TVU45009">
    <property type="protein sequence ID" value="TVU45009"/>
    <property type="gene ID" value="EJB05_04477"/>
</dbReference>
<comment type="caution">
    <text evidence="1">The sequence shown here is derived from an EMBL/GenBank/DDBJ whole genome shotgun (WGS) entry which is preliminary data.</text>
</comment>
<organism evidence="1 2">
    <name type="scientific">Eragrostis curvula</name>
    <name type="common">weeping love grass</name>
    <dbReference type="NCBI Taxonomy" id="38414"/>
    <lineage>
        <taxon>Eukaryota</taxon>
        <taxon>Viridiplantae</taxon>
        <taxon>Streptophyta</taxon>
        <taxon>Embryophyta</taxon>
        <taxon>Tracheophyta</taxon>
        <taxon>Spermatophyta</taxon>
        <taxon>Magnoliopsida</taxon>
        <taxon>Liliopsida</taxon>
        <taxon>Poales</taxon>
        <taxon>Poaceae</taxon>
        <taxon>PACMAD clade</taxon>
        <taxon>Chloridoideae</taxon>
        <taxon>Eragrostideae</taxon>
        <taxon>Eragrostidinae</taxon>
        <taxon>Eragrostis</taxon>
    </lineage>
</organism>
<accession>A0A5J9W9L1</accession>
<dbReference type="AlphaFoldDB" id="A0A5J9W9L1"/>
<dbReference type="EMBL" id="RWGY01000004">
    <property type="protein sequence ID" value="TVU45009.1"/>
    <property type="molecule type" value="Genomic_DNA"/>
</dbReference>
<evidence type="ECO:0000313" key="1">
    <source>
        <dbReference type="EMBL" id="TVU45009.1"/>
    </source>
</evidence>
<gene>
    <name evidence="1" type="ORF">EJB05_04477</name>
</gene>
<reference evidence="1 2" key="1">
    <citation type="journal article" date="2019" name="Sci. Rep.">
        <title>A high-quality genome of Eragrostis curvula grass provides insights into Poaceae evolution and supports new strategies to enhance forage quality.</title>
        <authorList>
            <person name="Carballo J."/>
            <person name="Santos B.A.C.M."/>
            <person name="Zappacosta D."/>
            <person name="Garbus I."/>
            <person name="Selva J.P."/>
            <person name="Gallo C.A."/>
            <person name="Diaz A."/>
            <person name="Albertini E."/>
            <person name="Caccamo M."/>
            <person name="Echenique V."/>
        </authorList>
    </citation>
    <scope>NUCLEOTIDE SEQUENCE [LARGE SCALE GENOMIC DNA]</scope>
    <source>
        <strain evidence="2">cv. Victoria</strain>
        <tissue evidence="1">Leaf</tissue>
    </source>
</reference>
<proteinExistence type="predicted"/>